<keyword evidence="2" id="KW-0521">NADP</keyword>
<evidence type="ECO:0000256" key="1">
    <source>
        <dbReference type="ARBA" id="ARBA00006484"/>
    </source>
</evidence>
<dbReference type="PANTHER" id="PTHR43490">
    <property type="entry name" value="(+)-NEOMENTHOL DEHYDROGENASE"/>
    <property type="match status" value="1"/>
</dbReference>
<dbReference type="InterPro" id="IPR036291">
    <property type="entry name" value="NAD(P)-bd_dom_sf"/>
</dbReference>
<evidence type="ECO:0000313" key="5">
    <source>
        <dbReference type="Proteomes" id="UP000701801"/>
    </source>
</evidence>
<sequence length="189" mass="21068">MNPVFAHERFAHRITNIEWKLEDSRDSHWWRLVGCSYMNMTEMLRASRGLGLATSKAISESFPTYHIFRGCRHLKPETEGIQQSLPSNTSEIQLDVTNNESIELAAKYITENYGKLDVLINNAGISSNASSLTDNLNECISTNLLGSSRVTEAFLPLLKKSTSARIVFLTSVLGSINARSDPSDPFSQL</sequence>
<dbReference type="PRINTS" id="PR00081">
    <property type="entry name" value="GDHRDH"/>
</dbReference>
<comment type="caution">
    <text evidence="4">The sequence shown here is derived from an EMBL/GenBank/DDBJ whole genome shotgun (WGS) entry which is preliminary data.</text>
</comment>
<gene>
    <name evidence="4" type="ORF">HYALB_00004141</name>
</gene>
<name>A0A9N9Q006_9HELO</name>
<dbReference type="OrthoDB" id="1933717at2759"/>
<evidence type="ECO:0008006" key="6">
    <source>
        <dbReference type="Google" id="ProtNLM"/>
    </source>
</evidence>
<dbReference type="Proteomes" id="UP000701801">
    <property type="component" value="Unassembled WGS sequence"/>
</dbReference>
<dbReference type="Pfam" id="PF00106">
    <property type="entry name" value="adh_short"/>
    <property type="match status" value="1"/>
</dbReference>
<keyword evidence="5" id="KW-1185">Reference proteome</keyword>
<evidence type="ECO:0000313" key="4">
    <source>
        <dbReference type="EMBL" id="CAG8974445.1"/>
    </source>
</evidence>
<dbReference type="GO" id="GO:0016491">
    <property type="term" value="F:oxidoreductase activity"/>
    <property type="evidence" value="ECO:0007669"/>
    <property type="project" value="UniProtKB-KW"/>
</dbReference>
<dbReference type="Gene3D" id="3.40.50.720">
    <property type="entry name" value="NAD(P)-binding Rossmann-like Domain"/>
    <property type="match status" value="1"/>
</dbReference>
<accession>A0A9N9Q006</accession>
<dbReference type="PANTHER" id="PTHR43490:SF99">
    <property type="entry name" value="SHORT-CHAIN DEHYDROGENASE_REDUCTASE"/>
    <property type="match status" value="1"/>
</dbReference>
<reference evidence="4" key="1">
    <citation type="submission" date="2021-07" db="EMBL/GenBank/DDBJ databases">
        <authorList>
            <person name="Durling M."/>
        </authorList>
    </citation>
    <scope>NUCLEOTIDE SEQUENCE</scope>
</reference>
<protein>
    <recommendedName>
        <fullName evidence="6">NAD(P)-binding protein</fullName>
    </recommendedName>
</protein>
<dbReference type="AlphaFoldDB" id="A0A9N9Q006"/>
<dbReference type="GO" id="GO:0016020">
    <property type="term" value="C:membrane"/>
    <property type="evidence" value="ECO:0007669"/>
    <property type="project" value="TreeGrafter"/>
</dbReference>
<dbReference type="SUPFAM" id="SSF51735">
    <property type="entry name" value="NAD(P)-binding Rossmann-fold domains"/>
    <property type="match status" value="1"/>
</dbReference>
<proteinExistence type="inferred from homology"/>
<keyword evidence="3" id="KW-0560">Oxidoreductase</keyword>
<evidence type="ECO:0000256" key="3">
    <source>
        <dbReference type="ARBA" id="ARBA00023002"/>
    </source>
</evidence>
<comment type="similarity">
    <text evidence="1">Belongs to the short-chain dehydrogenases/reductases (SDR) family.</text>
</comment>
<dbReference type="InterPro" id="IPR002347">
    <property type="entry name" value="SDR_fam"/>
</dbReference>
<dbReference type="EMBL" id="CAJVRM010000104">
    <property type="protein sequence ID" value="CAG8974445.1"/>
    <property type="molecule type" value="Genomic_DNA"/>
</dbReference>
<evidence type="ECO:0000256" key="2">
    <source>
        <dbReference type="ARBA" id="ARBA00022857"/>
    </source>
</evidence>
<organism evidence="4 5">
    <name type="scientific">Hymenoscyphus albidus</name>
    <dbReference type="NCBI Taxonomy" id="595503"/>
    <lineage>
        <taxon>Eukaryota</taxon>
        <taxon>Fungi</taxon>
        <taxon>Dikarya</taxon>
        <taxon>Ascomycota</taxon>
        <taxon>Pezizomycotina</taxon>
        <taxon>Leotiomycetes</taxon>
        <taxon>Helotiales</taxon>
        <taxon>Helotiaceae</taxon>
        <taxon>Hymenoscyphus</taxon>
    </lineage>
</organism>